<dbReference type="RefSeq" id="WP_056934133.1">
    <property type="nucleotide sequence ID" value="NZ_CP013050.1"/>
</dbReference>
<evidence type="ECO:0000313" key="2">
    <source>
        <dbReference type="Proteomes" id="UP000066042"/>
    </source>
</evidence>
<accession>A0A0S1XCL9</accession>
<name>A0A0S1XCL9_THEBA</name>
<organism evidence="1 2">
    <name type="scientific">Thermococcus barophilus</name>
    <dbReference type="NCBI Taxonomy" id="55802"/>
    <lineage>
        <taxon>Archaea</taxon>
        <taxon>Methanobacteriati</taxon>
        <taxon>Methanobacteriota</taxon>
        <taxon>Thermococci</taxon>
        <taxon>Thermococcales</taxon>
        <taxon>Thermococcaceae</taxon>
        <taxon>Thermococcus</taxon>
    </lineage>
</organism>
<gene>
    <name evidence="1" type="ORF">TBCH5v1_1616</name>
</gene>
<dbReference type="STRING" id="55802.TBCH5v1_1616"/>
<evidence type="ECO:0000313" key="1">
    <source>
        <dbReference type="EMBL" id="ALM75529.1"/>
    </source>
</evidence>
<dbReference type="Proteomes" id="UP000066042">
    <property type="component" value="Chromosome"/>
</dbReference>
<proteinExistence type="predicted"/>
<dbReference type="EMBL" id="CP013050">
    <property type="protein sequence ID" value="ALM75529.1"/>
    <property type="molecule type" value="Genomic_DNA"/>
</dbReference>
<dbReference type="AlphaFoldDB" id="A0A0S1XCL9"/>
<protein>
    <submittedName>
        <fullName evidence="1">Uncharacterized protein</fullName>
    </submittedName>
</protein>
<dbReference type="PATRIC" id="fig|55802.8.peg.1596"/>
<reference evidence="1 2" key="1">
    <citation type="journal article" date="2016" name="Genome Announc.">
        <title>Complete genome sequence of the hyperthermophilic and piezophilic archaeon Thermococcus barophilus Ch5, capable of growth at the expense of hydrogenogenesis from carbon monoxide and formate.</title>
        <authorList>
            <person name="Oger P."/>
            <person name="Sokolova T.G."/>
            <person name="Kozhevnikova D.A."/>
            <person name="Taranov E.A."/>
            <person name="Vannier P."/>
            <person name="Lee H.S."/>
            <person name="Kwon K.K."/>
            <person name="Kang S.G."/>
            <person name="Lee J.H."/>
            <person name="Bonch-Osmolovskaya E.A."/>
            <person name="Lebedinsky A.V."/>
        </authorList>
    </citation>
    <scope>NUCLEOTIDE SEQUENCE [LARGE SCALE GENOMIC DNA]</scope>
    <source>
        <strain evidence="2">Ch5</strain>
    </source>
</reference>
<dbReference type="GeneID" id="26136856"/>
<sequence length="241" mass="28363">MDNIELSRFCGVIEKESRKLRELASNENRLEKEALLNSLNIIESTLSKINALKTNDLNFKSQHLSLQTDISNLRTFLQKEHLYGQEYIKRQVQYLADKLDALIVRIKPKGFLSRLNEFTIKHPQFSENWAVAMIYLGAMEVALNRFLEKFNVNLDELGVRKHGAYDYTFADKYFGFVRYLNHHNIYISKLEMELPKIFYSIRNKVVHEGYSPSDKDLEFIIEYCERVVGLIENTERRLKEG</sequence>